<dbReference type="Proteomes" id="UP001482513">
    <property type="component" value="Unassembled WGS sequence"/>
</dbReference>
<keyword evidence="5" id="KW-1185">Reference proteome</keyword>
<gene>
    <name evidence="4" type="ORF">NC992_15495</name>
</gene>
<organism evidence="4 5">
    <name type="scientific">Leptolyngbya subtilissima DQ-A4</name>
    <dbReference type="NCBI Taxonomy" id="2933933"/>
    <lineage>
        <taxon>Bacteria</taxon>
        <taxon>Bacillati</taxon>
        <taxon>Cyanobacteriota</taxon>
        <taxon>Cyanophyceae</taxon>
        <taxon>Leptolyngbyales</taxon>
        <taxon>Leptolyngbyaceae</taxon>
        <taxon>Leptolyngbya group</taxon>
        <taxon>Leptolyngbya</taxon>
    </lineage>
</organism>
<evidence type="ECO:0000256" key="2">
    <source>
        <dbReference type="RuleBase" id="RU003616"/>
    </source>
</evidence>
<dbReference type="InterPro" id="IPR008978">
    <property type="entry name" value="HSP20-like_chaperone"/>
</dbReference>
<comment type="similarity">
    <text evidence="1 2">Belongs to the small heat shock protein (HSP20) family.</text>
</comment>
<dbReference type="InterPro" id="IPR002068">
    <property type="entry name" value="A-crystallin/Hsp20_dom"/>
</dbReference>
<evidence type="ECO:0000256" key="1">
    <source>
        <dbReference type="PROSITE-ProRule" id="PRU00285"/>
    </source>
</evidence>
<comment type="caution">
    <text evidence="4">The sequence shown here is derived from an EMBL/GenBank/DDBJ whole genome shotgun (WGS) entry which is preliminary data.</text>
</comment>
<evidence type="ECO:0000313" key="5">
    <source>
        <dbReference type="Proteomes" id="UP001482513"/>
    </source>
</evidence>
<name>A0ABV0K8N8_9CYAN</name>
<evidence type="ECO:0000259" key="3">
    <source>
        <dbReference type="PROSITE" id="PS01031"/>
    </source>
</evidence>
<accession>A0ABV0K8N8</accession>
<dbReference type="EMBL" id="JAMPKX010000007">
    <property type="protein sequence ID" value="MEP0948288.1"/>
    <property type="molecule type" value="Genomic_DNA"/>
</dbReference>
<feature type="domain" description="SHSP" evidence="3">
    <location>
        <begin position="40"/>
        <end position="154"/>
    </location>
</feature>
<protein>
    <submittedName>
        <fullName evidence="4">Hsp20 family protein</fullName>
    </submittedName>
</protein>
<dbReference type="Pfam" id="PF00011">
    <property type="entry name" value="HSP20"/>
    <property type="match status" value="1"/>
</dbReference>
<dbReference type="Gene3D" id="2.60.40.790">
    <property type="match status" value="1"/>
</dbReference>
<dbReference type="RefSeq" id="WP_190703578.1">
    <property type="nucleotide sequence ID" value="NZ_JAMPKX010000007.1"/>
</dbReference>
<dbReference type="PROSITE" id="PS01031">
    <property type="entry name" value="SHSP"/>
    <property type="match status" value="1"/>
</dbReference>
<proteinExistence type="inferred from homology"/>
<dbReference type="SUPFAM" id="SSF49764">
    <property type="entry name" value="HSP20-like chaperones"/>
    <property type="match status" value="1"/>
</dbReference>
<evidence type="ECO:0000313" key="4">
    <source>
        <dbReference type="EMBL" id="MEP0948288.1"/>
    </source>
</evidence>
<dbReference type="CDD" id="cd00298">
    <property type="entry name" value="ACD_sHsps_p23-like"/>
    <property type="match status" value="1"/>
</dbReference>
<sequence length="168" mass="18329">MATWQSSSQPPNAQSMWSLGAAQAQMQAIAAALMPVGLSPTGRVQLPSIEIEDTTNALVVTAFLPGVEPQAVQVRATSKSLTFSGQRQSGYRSSLIQSLGINYFQQTVPLPERVLDRRVQVAYRGGAIVVTLPKAKGWGQRLMQGWQRARVELGLALKAWGQRLLEDR</sequence>
<reference evidence="4 5" key="1">
    <citation type="submission" date="2022-04" db="EMBL/GenBank/DDBJ databases">
        <title>Positive selection, recombination, and allopatry shape intraspecific diversity of widespread and dominant cyanobacteria.</title>
        <authorList>
            <person name="Wei J."/>
            <person name="Shu W."/>
            <person name="Hu C."/>
        </authorList>
    </citation>
    <scope>NUCLEOTIDE SEQUENCE [LARGE SCALE GENOMIC DNA]</scope>
    <source>
        <strain evidence="4 5">DQ-A4</strain>
    </source>
</reference>